<dbReference type="InterPro" id="IPR027417">
    <property type="entry name" value="P-loop_NTPase"/>
</dbReference>
<dbReference type="OrthoDB" id="1349535at2"/>
<name>A0A0D7W7A9_9FLAO</name>
<dbReference type="RefSeq" id="WP_044633590.1">
    <property type="nucleotide sequence ID" value="NZ_JTDW01000013.1"/>
</dbReference>
<keyword evidence="2" id="KW-1185">Reference proteome</keyword>
<accession>A0A0D7W7A9</accession>
<evidence type="ECO:0000313" key="1">
    <source>
        <dbReference type="EMBL" id="KJD33727.1"/>
    </source>
</evidence>
<comment type="caution">
    <text evidence="1">The sequence shown here is derived from an EMBL/GenBank/DDBJ whole genome shotgun (WGS) entry which is preliminary data.</text>
</comment>
<reference evidence="1 2" key="1">
    <citation type="submission" date="2014-11" db="EMBL/GenBank/DDBJ databases">
        <title>Tamlana sedimentorum sp. nov., isolated from shallow sand sediments of the Sea of Japan.</title>
        <authorList>
            <person name="Romanenko L.A."/>
        </authorList>
    </citation>
    <scope>NUCLEOTIDE SEQUENCE [LARGE SCALE GENOMIC DNA]</scope>
    <source>
        <strain evidence="1 2">JCM 19808</strain>
    </source>
</reference>
<dbReference type="Proteomes" id="UP000032578">
    <property type="component" value="Unassembled WGS sequence"/>
</dbReference>
<organism evidence="1 2">
    <name type="scientific">Neotamlana sedimentorum</name>
    <dbReference type="NCBI Taxonomy" id="1435349"/>
    <lineage>
        <taxon>Bacteria</taxon>
        <taxon>Pseudomonadati</taxon>
        <taxon>Bacteroidota</taxon>
        <taxon>Flavobacteriia</taxon>
        <taxon>Flavobacteriales</taxon>
        <taxon>Flavobacteriaceae</taxon>
        <taxon>Neotamlana</taxon>
    </lineage>
</organism>
<dbReference type="STRING" id="1435349.PW52_13960"/>
<proteinExistence type="predicted"/>
<dbReference type="SUPFAM" id="SSF52540">
    <property type="entry name" value="P-loop containing nucleoside triphosphate hydrolases"/>
    <property type="match status" value="1"/>
</dbReference>
<dbReference type="AlphaFoldDB" id="A0A0D7W7A9"/>
<sequence length="298" mass="35122">MQTQHNTQQPEVFFHVGTAKTGTTFLQYRVFPKLQGLSYIQRTRYKKAIKIIKKGEHNRYLVSRELDRRVFKKEVERFAKAYPNTLAIIVFRRHDSYIASEYRRYVKNGFTGSFKDFFDVQNDSGFFKKEHMDYDRQIKILEKNFNKKPLVLVYNDLKNDSKAFIGGIANALEATVDLSNLDLSRKHKSYSEKQLKAMQFMGKYINMTKRRGFKNSFLNLLFRLYLGTLRYGILHGARLLPDTMFSKSPLISKKDLKEVKKYYKEEWKACKAYSTRLVVDETLVEITDLQEDLIYGGI</sequence>
<gene>
    <name evidence="1" type="ORF">PW52_13960</name>
</gene>
<dbReference type="EMBL" id="JTDW01000013">
    <property type="protein sequence ID" value="KJD33727.1"/>
    <property type="molecule type" value="Genomic_DNA"/>
</dbReference>
<dbReference type="PATRIC" id="fig|1435349.4.peg.814"/>
<evidence type="ECO:0008006" key="3">
    <source>
        <dbReference type="Google" id="ProtNLM"/>
    </source>
</evidence>
<protein>
    <recommendedName>
        <fullName evidence="3">Sulfotransferase domain-containing protein</fullName>
    </recommendedName>
</protein>
<evidence type="ECO:0000313" key="2">
    <source>
        <dbReference type="Proteomes" id="UP000032578"/>
    </source>
</evidence>
<dbReference type="Gene3D" id="3.40.50.300">
    <property type="entry name" value="P-loop containing nucleotide triphosphate hydrolases"/>
    <property type="match status" value="1"/>
</dbReference>